<sequence>MEAFGRYFLDEKAVRVENIFLDFLKSFRTEGSGELYHEAEIETRRANESSTIFLDSTHVMRYSDLLQKAIAEEDLRLRALTTPEIGKLVSITGVVTRTSEVRPELLQGTFNRLEFKYTEVGFYMPILFCSSLFLWGMRAILQIGKESEYKKHLLRFPQVPFPDPLMLFSAMILLNMPGLVIRKMITLKIASFFRALLCNR</sequence>
<accession>A0A7J7CHQ6</accession>
<evidence type="ECO:0000259" key="2">
    <source>
        <dbReference type="Pfam" id="PF14551"/>
    </source>
</evidence>
<gene>
    <name evidence="4" type="ORF">HS088_TW16G00030</name>
</gene>
<reference evidence="4 5" key="1">
    <citation type="journal article" date="2020" name="Nat. Commun.">
        <title>Genome of Tripterygium wilfordii and identification of cytochrome P450 involved in triptolide biosynthesis.</title>
        <authorList>
            <person name="Tu L."/>
            <person name="Su P."/>
            <person name="Zhang Z."/>
            <person name="Gao L."/>
            <person name="Wang J."/>
            <person name="Hu T."/>
            <person name="Zhou J."/>
            <person name="Zhang Y."/>
            <person name="Zhao Y."/>
            <person name="Liu Y."/>
            <person name="Song Y."/>
            <person name="Tong Y."/>
            <person name="Lu Y."/>
            <person name="Yang J."/>
            <person name="Xu C."/>
            <person name="Jia M."/>
            <person name="Peters R.J."/>
            <person name="Huang L."/>
            <person name="Gao W."/>
        </authorList>
    </citation>
    <scope>NUCLEOTIDE SEQUENCE [LARGE SCALE GENOMIC DNA]</scope>
    <source>
        <strain evidence="5">cv. XIE 37</strain>
        <tissue evidence="4">Leaf</tissue>
    </source>
</reference>
<dbReference type="SUPFAM" id="SSF50249">
    <property type="entry name" value="Nucleic acid-binding proteins"/>
    <property type="match status" value="1"/>
</dbReference>
<evidence type="ECO:0000259" key="3">
    <source>
        <dbReference type="Pfam" id="PF17207"/>
    </source>
</evidence>
<keyword evidence="1" id="KW-0812">Transmembrane</keyword>
<organism evidence="4 5">
    <name type="scientific">Tripterygium wilfordii</name>
    <name type="common">Thunder God vine</name>
    <dbReference type="NCBI Taxonomy" id="458696"/>
    <lineage>
        <taxon>Eukaryota</taxon>
        <taxon>Viridiplantae</taxon>
        <taxon>Streptophyta</taxon>
        <taxon>Embryophyta</taxon>
        <taxon>Tracheophyta</taxon>
        <taxon>Spermatophyta</taxon>
        <taxon>Magnoliopsida</taxon>
        <taxon>eudicotyledons</taxon>
        <taxon>Gunneridae</taxon>
        <taxon>Pentapetalae</taxon>
        <taxon>rosids</taxon>
        <taxon>fabids</taxon>
        <taxon>Celastrales</taxon>
        <taxon>Celastraceae</taxon>
        <taxon>Tripterygium</taxon>
    </lineage>
</organism>
<evidence type="ECO:0000313" key="5">
    <source>
        <dbReference type="Proteomes" id="UP000593562"/>
    </source>
</evidence>
<evidence type="ECO:0000313" key="4">
    <source>
        <dbReference type="EMBL" id="KAF5733590.1"/>
    </source>
</evidence>
<dbReference type="Gene3D" id="3.30.1640.10">
    <property type="entry name" value="mini-chromosome maintenance (MCM) complex, chain A, domain 1"/>
    <property type="match status" value="1"/>
</dbReference>
<dbReference type="InterPro" id="IPR033762">
    <property type="entry name" value="MCM_OB"/>
</dbReference>
<keyword evidence="1" id="KW-0472">Membrane</keyword>
<dbReference type="Gene3D" id="2.40.50.140">
    <property type="entry name" value="Nucleic acid-binding proteins"/>
    <property type="match status" value="1"/>
</dbReference>
<protein>
    <submittedName>
        <fullName evidence="4">DNA replication licensing factor MCM6</fullName>
    </submittedName>
</protein>
<feature type="domain" description="MCM OB" evidence="3">
    <location>
        <begin position="77"/>
        <end position="117"/>
    </location>
</feature>
<dbReference type="InParanoid" id="A0A7J7CHQ6"/>
<dbReference type="InterPro" id="IPR012340">
    <property type="entry name" value="NA-bd_OB-fold"/>
</dbReference>
<dbReference type="Pfam" id="PF17207">
    <property type="entry name" value="MCM_OB"/>
    <property type="match status" value="1"/>
</dbReference>
<dbReference type="AlphaFoldDB" id="A0A7J7CHQ6"/>
<keyword evidence="5" id="KW-1185">Reference proteome</keyword>
<dbReference type="EMBL" id="JAAARO010000016">
    <property type="protein sequence ID" value="KAF5733590.1"/>
    <property type="molecule type" value="Genomic_DNA"/>
</dbReference>
<evidence type="ECO:0000256" key="1">
    <source>
        <dbReference type="SAM" id="Phobius"/>
    </source>
</evidence>
<dbReference type="InterPro" id="IPR027925">
    <property type="entry name" value="MCM_N"/>
</dbReference>
<proteinExistence type="predicted"/>
<keyword evidence="1" id="KW-1133">Transmembrane helix</keyword>
<feature type="transmembrane region" description="Helical" evidence="1">
    <location>
        <begin position="120"/>
        <end position="141"/>
    </location>
</feature>
<feature type="domain" description="MCM N-terminal" evidence="2">
    <location>
        <begin position="18"/>
        <end position="72"/>
    </location>
</feature>
<dbReference type="Pfam" id="PF14551">
    <property type="entry name" value="MCM_N"/>
    <property type="match status" value="1"/>
</dbReference>
<dbReference type="Proteomes" id="UP000593562">
    <property type="component" value="Unassembled WGS sequence"/>
</dbReference>
<name>A0A7J7CHQ6_TRIWF</name>
<feature type="transmembrane region" description="Helical" evidence="1">
    <location>
        <begin position="161"/>
        <end position="181"/>
    </location>
</feature>
<comment type="caution">
    <text evidence="4">The sequence shown here is derived from an EMBL/GenBank/DDBJ whole genome shotgun (WGS) entry which is preliminary data.</text>
</comment>